<keyword evidence="2" id="KW-1185">Reference proteome</keyword>
<sequence>MGMSKNLAPPTSVLRNAHKALRARYLKMACMLVLVSLLFALRASPTSICFGLIRGMAAIVVPLFTRARFSGDTRFSPRPQSQCQHDCNCKLVTAAHTLLHHATISPSLGCPYPASVSKRGGGSSGYYGLLIMNSG</sequence>
<organism evidence="1 2">
    <name type="scientific">Hyaloscypha variabilis (strain UAMH 11265 / GT02V1 / F)</name>
    <name type="common">Meliniomyces variabilis</name>
    <dbReference type="NCBI Taxonomy" id="1149755"/>
    <lineage>
        <taxon>Eukaryota</taxon>
        <taxon>Fungi</taxon>
        <taxon>Dikarya</taxon>
        <taxon>Ascomycota</taxon>
        <taxon>Pezizomycotina</taxon>
        <taxon>Leotiomycetes</taxon>
        <taxon>Helotiales</taxon>
        <taxon>Hyaloscyphaceae</taxon>
        <taxon>Hyaloscypha</taxon>
        <taxon>Hyaloscypha variabilis</taxon>
    </lineage>
</organism>
<protein>
    <submittedName>
        <fullName evidence="1">Uncharacterized protein</fullName>
    </submittedName>
</protein>
<proteinExistence type="predicted"/>
<evidence type="ECO:0000313" key="2">
    <source>
        <dbReference type="Proteomes" id="UP000235786"/>
    </source>
</evidence>
<reference evidence="1 2" key="1">
    <citation type="submission" date="2016-04" db="EMBL/GenBank/DDBJ databases">
        <title>A degradative enzymes factory behind the ericoid mycorrhizal symbiosis.</title>
        <authorList>
            <consortium name="DOE Joint Genome Institute"/>
            <person name="Martino E."/>
            <person name="Morin E."/>
            <person name="Grelet G."/>
            <person name="Kuo A."/>
            <person name="Kohler A."/>
            <person name="Daghino S."/>
            <person name="Barry K."/>
            <person name="Choi C."/>
            <person name="Cichocki N."/>
            <person name="Clum A."/>
            <person name="Copeland A."/>
            <person name="Hainaut M."/>
            <person name="Haridas S."/>
            <person name="Labutti K."/>
            <person name="Lindquist E."/>
            <person name="Lipzen A."/>
            <person name="Khouja H.-R."/>
            <person name="Murat C."/>
            <person name="Ohm R."/>
            <person name="Olson A."/>
            <person name="Spatafora J."/>
            <person name="Veneault-Fourrey C."/>
            <person name="Henrissat B."/>
            <person name="Grigoriev I."/>
            <person name="Martin F."/>
            <person name="Perotto S."/>
        </authorList>
    </citation>
    <scope>NUCLEOTIDE SEQUENCE [LARGE SCALE GENOMIC DNA]</scope>
    <source>
        <strain evidence="1 2">F</strain>
    </source>
</reference>
<dbReference type="EMBL" id="KZ613942">
    <property type="protein sequence ID" value="PMD43351.1"/>
    <property type="molecule type" value="Genomic_DNA"/>
</dbReference>
<evidence type="ECO:0000313" key="1">
    <source>
        <dbReference type="EMBL" id="PMD43351.1"/>
    </source>
</evidence>
<name>A0A2J6RXW4_HYAVF</name>
<gene>
    <name evidence="1" type="ORF">L207DRAFT_294964</name>
</gene>
<accession>A0A2J6RXW4</accession>
<dbReference type="Proteomes" id="UP000235786">
    <property type="component" value="Unassembled WGS sequence"/>
</dbReference>
<dbReference type="AlphaFoldDB" id="A0A2J6RXW4"/>